<evidence type="ECO:0000313" key="9">
    <source>
        <dbReference type="EMBL" id="KAK7243703.1"/>
    </source>
</evidence>
<dbReference type="InterPro" id="IPR032861">
    <property type="entry name" value="TAXi_N"/>
</dbReference>
<keyword evidence="2" id="KW-0645">Protease</keyword>
<dbReference type="InterPro" id="IPR033121">
    <property type="entry name" value="PEPTIDASE_A1"/>
</dbReference>
<gene>
    <name evidence="9" type="ORF">RIF29_38513</name>
</gene>
<dbReference type="Proteomes" id="UP001372338">
    <property type="component" value="Unassembled WGS sequence"/>
</dbReference>
<evidence type="ECO:0000256" key="6">
    <source>
        <dbReference type="SAM" id="MobiDB-lite"/>
    </source>
</evidence>
<evidence type="ECO:0000256" key="4">
    <source>
        <dbReference type="ARBA" id="ARBA00022801"/>
    </source>
</evidence>
<dbReference type="InterPro" id="IPR021109">
    <property type="entry name" value="Peptidase_aspartic_dom_sf"/>
</dbReference>
<feature type="compositionally biased region" description="Basic residues" evidence="6">
    <location>
        <begin position="168"/>
        <end position="206"/>
    </location>
</feature>
<keyword evidence="3" id="KW-0064">Aspartyl protease</keyword>
<dbReference type="FunFam" id="2.40.70.10:FF:000033">
    <property type="entry name" value="Aspartyl protease family protein"/>
    <property type="match status" value="1"/>
</dbReference>
<feature type="region of interest" description="Disordered" evidence="6">
    <location>
        <begin position="165"/>
        <end position="211"/>
    </location>
</feature>
<organism evidence="9 10">
    <name type="scientific">Crotalaria pallida</name>
    <name type="common">Smooth rattlebox</name>
    <name type="synonym">Crotalaria striata</name>
    <dbReference type="NCBI Taxonomy" id="3830"/>
    <lineage>
        <taxon>Eukaryota</taxon>
        <taxon>Viridiplantae</taxon>
        <taxon>Streptophyta</taxon>
        <taxon>Embryophyta</taxon>
        <taxon>Tracheophyta</taxon>
        <taxon>Spermatophyta</taxon>
        <taxon>Magnoliopsida</taxon>
        <taxon>eudicotyledons</taxon>
        <taxon>Gunneridae</taxon>
        <taxon>Pentapetalae</taxon>
        <taxon>rosids</taxon>
        <taxon>fabids</taxon>
        <taxon>Fabales</taxon>
        <taxon>Fabaceae</taxon>
        <taxon>Papilionoideae</taxon>
        <taxon>50 kb inversion clade</taxon>
        <taxon>genistoids sensu lato</taxon>
        <taxon>core genistoids</taxon>
        <taxon>Crotalarieae</taxon>
        <taxon>Crotalaria</taxon>
    </lineage>
</organism>
<dbReference type="InterPro" id="IPR034161">
    <property type="entry name" value="Pepsin-like_plant"/>
</dbReference>
<dbReference type="PROSITE" id="PS51767">
    <property type="entry name" value="PEPTIDASE_A1"/>
    <property type="match status" value="1"/>
</dbReference>
<evidence type="ECO:0000256" key="3">
    <source>
        <dbReference type="ARBA" id="ARBA00022750"/>
    </source>
</evidence>
<evidence type="ECO:0000313" key="10">
    <source>
        <dbReference type="Proteomes" id="UP001372338"/>
    </source>
</evidence>
<feature type="domain" description="Peptidase A1" evidence="8">
    <location>
        <begin position="127"/>
        <end position="525"/>
    </location>
</feature>
<keyword evidence="7" id="KW-0732">Signal</keyword>
<sequence>MMMRRTQWSTITSQILIISLLLIPVIVNGLNNEENKKDHEEEGECLHHKARFELVHRHDVRFMNDDDDELDRAEVMKGFIYRDSLRRSMMNKRLGLDHSSSSSLRRKDYETIQMPLISGRDYGFGEYFVQVEVGTQPSQKLWLVADTGDEFTWFTCKDTPDTYTTGGVRHKHHHKRNHKKKSRSRSRSAHRSRSGSKTKRRTRTRTKKPDPCKGVFCPKRSETFQHVSCSSSKCMFDLSNLFSLATCPRPSDPCQYDISYYEGSSAQGYFGTDTITVDLANGKKGKLHNVTIGCTKSMKNSKKLIEKTGGILGIGYGKNSIIEKAAIQYGRGMFSYCLVDHLSHKDVSSYLSFGTQKVKLLGEMKKADLILVPPYYGMKVTGISVGGQMLKIPPHVWDFDAKGGVIIDSGTTMTSLVPEAYEPVFEALNKSLGNVKRVSGDFGESRLCFSSEGFNMSTVPRLAIHFVGGARLEPPVKSYIIDFAPEVKCLGIERIKGPGASVIGNIMQQNYLWEFDLAQYTVAFAPSTCT</sequence>
<evidence type="ECO:0000256" key="1">
    <source>
        <dbReference type="ARBA" id="ARBA00007447"/>
    </source>
</evidence>
<evidence type="ECO:0000256" key="5">
    <source>
        <dbReference type="ARBA" id="ARBA00023180"/>
    </source>
</evidence>
<proteinExistence type="inferred from homology"/>
<feature type="chain" id="PRO_5042857393" description="Peptidase A1 domain-containing protein" evidence="7">
    <location>
        <begin position="30"/>
        <end position="530"/>
    </location>
</feature>
<keyword evidence="10" id="KW-1185">Reference proteome</keyword>
<feature type="signal peptide" evidence="7">
    <location>
        <begin position="1"/>
        <end position="29"/>
    </location>
</feature>
<dbReference type="CDD" id="cd05476">
    <property type="entry name" value="pepsin_A_like_plant"/>
    <property type="match status" value="1"/>
</dbReference>
<name>A0AAN9DZG1_CROPI</name>
<dbReference type="PANTHER" id="PTHR47967">
    <property type="entry name" value="OS07G0603500 PROTEIN-RELATED"/>
    <property type="match status" value="1"/>
</dbReference>
<dbReference type="GO" id="GO:0006508">
    <property type="term" value="P:proteolysis"/>
    <property type="evidence" value="ECO:0007669"/>
    <property type="project" value="UniProtKB-KW"/>
</dbReference>
<dbReference type="Pfam" id="PF14541">
    <property type="entry name" value="TAXi_C"/>
    <property type="match status" value="1"/>
</dbReference>
<dbReference type="SUPFAM" id="SSF50630">
    <property type="entry name" value="Acid proteases"/>
    <property type="match status" value="1"/>
</dbReference>
<accession>A0AAN9DZG1</accession>
<dbReference type="Pfam" id="PF14543">
    <property type="entry name" value="TAXi_N"/>
    <property type="match status" value="1"/>
</dbReference>
<comment type="caution">
    <text evidence="9">The sequence shown here is derived from an EMBL/GenBank/DDBJ whole genome shotgun (WGS) entry which is preliminary data.</text>
</comment>
<keyword evidence="4" id="KW-0378">Hydrolase</keyword>
<dbReference type="InterPro" id="IPR051708">
    <property type="entry name" value="Plant_Aspart_Prot_A1"/>
</dbReference>
<dbReference type="Gene3D" id="2.40.70.10">
    <property type="entry name" value="Acid Proteases"/>
    <property type="match status" value="2"/>
</dbReference>
<dbReference type="InterPro" id="IPR032799">
    <property type="entry name" value="TAXi_C"/>
</dbReference>
<dbReference type="PANTHER" id="PTHR47967:SF69">
    <property type="entry name" value="ASPARTIC PROTEINASE NANA, CHLOROPLAST"/>
    <property type="match status" value="1"/>
</dbReference>
<comment type="similarity">
    <text evidence="1">Belongs to the peptidase A1 family.</text>
</comment>
<evidence type="ECO:0000256" key="7">
    <source>
        <dbReference type="SAM" id="SignalP"/>
    </source>
</evidence>
<dbReference type="AlphaFoldDB" id="A0AAN9DZG1"/>
<evidence type="ECO:0000256" key="2">
    <source>
        <dbReference type="ARBA" id="ARBA00022670"/>
    </source>
</evidence>
<dbReference type="GO" id="GO:0004190">
    <property type="term" value="F:aspartic-type endopeptidase activity"/>
    <property type="evidence" value="ECO:0007669"/>
    <property type="project" value="UniProtKB-KW"/>
</dbReference>
<protein>
    <recommendedName>
        <fullName evidence="8">Peptidase A1 domain-containing protein</fullName>
    </recommendedName>
</protein>
<reference evidence="9 10" key="1">
    <citation type="submission" date="2024-01" db="EMBL/GenBank/DDBJ databases">
        <title>The genomes of 5 underutilized Papilionoideae crops provide insights into root nodulation and disease resistanc.</title>
        <authorList>
            <person name="Yuan L."/>
        </authorList>
    </citation>
    <scope>NUCLEOTIDE SEQUENCE [LARGE SCALE GENOMIC DNA]</scope>
    <source>
        <strain evidence="9">ZHUSHIDOU_FW_LH</strain>
        <tissue evidence="9">Leaf</tissue>
    </source>
</reference>
<dbReference type="EMBL" id="JAYWIO010000008">
    <property type="protein sequence ID" value="KAK7243703.1"/>
    <property type="molecule type" value="Genomic_DNA"/>
</dbReference>
<keyword evidence="5" id="KW-0325">Glycoprotein</keyword>
<evidence type="ECO:0000259" key="8">
    <source>
        <dbReference type="PROSITE" id="PS51767"/>
    </source>
</evidence>